<feature type="coiled-coil region" evidence="3">
    <location>
        <begin position="243"/>
        <end position="274"/>
    </location>
</feature>
<dbReference type="InterPro" id="IPR009057">
    <property type="entry name" value="Homeodomain-like_sf"/>
</dbReference>
<feature type="domain" description="Reverse transcriptase/retrotransposon-derived protein RNase H-like" evidence="7">
    <location>
        <begin position="438"/>
        <end position="518"/>
    </location>
</feature>
<dbReference type="InterPro" id="IPR007889">
    <property type="entry name" value="HTH_Psq"/>
</dbReference>
<feature type="region of interest" description="Disordered" evidence="4">
    <location>
        <begin position="282"/>
        <end position="375"/>
    </location>
</feature>
<evidence type="ECO:0000259" key="6">
    <source>
        <dbReference type="Pfam" id="PF04218"/>
    </source>
</evidence>
<organism evidence="8 9">
    <name type="scientific">Dryococelus australis</name>
    <dbReference type="NCBI Taxonomy" id="614101"/>
    <lineage>
        <taxon>Eukaryota</taxon>
        <taxon>Metazoa</taxon>
        <taxon>Ecdysozoa</taxon>
        <taxon>Arthropoda</taxon>
        <taxon>Hexapoda</taxon>
        <taxon>Insecta</taxon>
        <taxon>Pterygota</taxon>
        <taxon>Neoptera</taxon>
        <taxon>Polyneoptera</taxon>
        <taxon>Phasmatodea</taxon>
        <taxon>Verophasmatodea</taxon>
        <taxon>Anareolatae</taxon>
        <taxon>Phasmatidae</taxon>
        <taxon>Eurycanthinae</taxon>
        <taxon>Dryococelus</taxon>
    </lineage>
</organism>
<evidence type="ECO:0000259" key="7">
    <source>
        <dbReference type="Pfam" id="PF17919"/>
    </source>
</evidence>
<dbReference type="Pfam" id="PF04218">
    <property type="entry name" value="CENP-B_N"/>
    <property type="match status" value="1"/>
</dbReference>
<dbReference type="Pfam" id="PF03184">
    <property type="entry name" value="DDE_1"/>
    <property type="match status" value="1"/>
</dbReference>
<feature type="compositionally biased region" description="Basic and acidic residues" evidence="4">
    <location>
        <begin position="283"/>
        <end position="318"/>
    </location>
</feature>
<keyword evidence="2" id="KW-0511">Multifunctional enzyme</keyword>
<dbReference type="Gene3D" id="1.10.10.60">
    <property type="entry name" value="Homeodomain-like"/>
    <property type="match status" value="1"/>
</dbReference>
<accession>A0ABQ9IBM8</accession>
<evidence type="ECO:0000259" key="5">
    <source>
        <dbReference type="Pfam" id="PF03184"/>
    </source>
</evidence>
<comment type="subcellular location">
    <subcellularLocation>
        <location evidence="1">Nucleus</location>
    </subcellularLocation>
</comment>
<feature type="domain" description="DDE-1" evidence="5">
    <location>
        <begin position="17"/>
        <end position="131"/>
    </location>
</feature>
<comment type="caution">
    <text evidence="8">The sequence shown here is derived from an EMBL/GenBank/DDBJ whole genome shotgun (WGS) entry which is preliminary data.</text>
</comment>
<evidence type="ECO:0000313" key="9">
    <source>
        <dbReference type="Proteomes" id="UP001159363"/>
    </source>
</evidence>
<evidence type="ECO:0000256" key="2">
    <source>
        <dbReference type="ARBA" id="ARBA00023268"/>
    </source>
</evidence>
<evidence type="ECO:0000313" key="8">
    <source>
        <dbReference type="EMBL" id="KAJ8893842.1"/>
    </source>
</evidence>
<evidence type="ECO:0000256" key="1">
    <source>
        <dbReference type="ARBA" id="ARBA00004123"/>
    </source>
</evidence>
<gene>
    <name evidence="8" type="ORF">PR048_006443</name>
</gene>
<reference evidence="8 9" key="1">
    <citation type="submission" date="2023-02" db="EMBL/GenBank/DDBJ databases">
        <title>LHISI_Scaffold_Assembly.</title>
        <authorList>
            <person name="Stuart O.P."/>
            <person name="Cleave R."/>
            <person name="Magrath M.J.L."/>
            <person name="Mikheyev A.S."/>
        </authorList>
    </citation>
    <scope>NUCLEOTIDE SEQUENCE [LARGE SCALE GENOMIC DNA]</scope>
    <source>
        <strain evidence="8">Daus_M_001</strain>
        <tissue evidence="8">Leg muscle</tissue>
    </source>
</reference>
<dbReference type="InterPro" id="IPR050951">
    <property type="entry name" value="Retrovirus_Pol_polyprotein"/>
</dbReference>
<keyword evidence="3" id="KW-0175">Coiled coil</keyword>
<proteinExistence type="predicted"/>
<protein>
    <recommendedName>
        <fullName evidence="10">Reverse transcriptase/retrotransposon-derived protein RNase H-like domain-containing protein</fullName>
    </recommendedName>
</protein>
<dbReference type="SUPFAM" id="SSF56672">
    <property type="entry name" value="DNA/RNA polymerases"/>
    <property type="match status" value="1"/>
</dbReference>
<dbReference type="SUPFAM" id="SSF46689">
    <property type="entry name" value="Homeodomain-like"/>
    <property type="match status" value="1"/>
</dbReference>
<dbReference type="InterPro" id="IPR043502">
    <property type="entry name" value="DNA/RNA_pol_sf"/>
</dbReference>
<feature type="domain" description="HTH psq-type" evidence="6">
    <location>
        <begin position="658"/>
        <end position="710"/>
    </location>
</feature>
<name>A0ABQ9IBM8_9NEOP</name>
<feature type="compositionally biased region" description="Basic and acidic residues" evidence="4">
    <location>
        <begin position="339"/>
        <end position="352"/>
    </location>
</feature>
<dbReference type="InterPro" id="IPR004875">
    <property type="entry name" value="DDE_SF_endonuclease_dom"/>
</dbReference>
<evidence type="ECO:0008006" key="10">
    <source>
        <dbReference type="Google" id="ProtNLM"/>
    </source>
</evidence>
<dbReference type="PANTHER" id="PTHR37984:SF5">
    <property type="entry name" value="PROTEIN NYNRIN-LIKE"/>
    <property type="match status" value="1"/>
</dbReference>
<sequence length="772" mass="88161">MKMGLYNEIETKKAQCFNNVKTFPCKYTNNKRTWMTPAIFEGYVWALYAKMGSNNKDIAVHGPLPSSAVILNLINIKFEFFPPNSTPALQTNGSGVIKILKHQFRKHLLPRLINVKTSLHKINILEAMRCFVGHNRVKRLLKIALKTKDLAFSLESYKKLTVLLLEHLYATVGIVYKKSLIDATEVHSGAAVSKESVPVFHTAIKSSSHNSTATVKKIFNTSEQPASSPEDLSTTVNYKTGAVENMVHKVGEQVKEIEQLEQRLEVVKAQITKEMLPIINSVHGDRPLTGEMRGENIHGYRNGEPKQYPKDNQDKQEQETAAQEKNNWYWGNRRYQGSDQREVENREQRDSDTNPQPSPSVPSLKELAGRATAQGRRITSEMAGMINYILESERQVFSKFPGLNRKYECKLVVKEHKPLAVKLYPVPYTVRPAEIRVWGIEQQRVFEKLKEKLATAVLLHHPKLDQKLYIACNASDNAVGAVIFQYEDSEQKPIVFASRALSKAELNYNLTEKELLSAPVIEIWRKFILRVSKNQVALYQELVGQLNQEMVRDKKKMQKEWQWGLCIPDNLLDELYVKAHEERGHFWIAKTVKLIQDELKNVFCVLTKVPNLKSYGTMQPVLATEPFEVVTVDLFGPMPAGHQSMKYLLVVLDVASTKRKRHEFTLEEKLKILNEVDSRKIAKTEIARQFDFHSSSLSTIIKTMSEFRYMLKRNEIANVISTLTVKENVFGDHQYAASGIHNYRNTDDIQQAMTKILGSTLENKFQEVATVA</sequence>
<dbReference type="Proteomes" id="UP001159363">
    <property type="component" value="Chromosome 2"/>
</dbReference>
<dbReference type="EMBL" id="JARBHB010000002">
    <property type="protein sequence ID" value="KAJ8893842.1"/>
    <property type="molecule type" value="Genomic_DNA"/>
</dbReference>
<dbReference type="PANTHER" id="PTHR37984">
    <property type="entry name" value="PROTEIN CBG26694"/>
    <property type="match status" value="1"/>
</dbReference>
<evidence type="ECO:0000256" key="3">
    <source>
        <dbReference type="SAM" id="Coils"/>
    </source>
</evidence>
<keyword evidence="9" id="KW-1185">Reference proteome</keyword>
<dbReference type="Pfam" id="PF17919">
    <property type="entry name" value="RT_RNaseH_2"/>
    <property type="match status" value="1"/>
</dbReference>
<evidence type="ECO:0000256" key="4">
    <source>
        <dbReference type="SAM" id="MobiDB-lite"/>
    </source>
</evidence>
<dbReference type="InterPro" id="IPR041577">
    <property type="entry name" value="RT_RNaseH_2"/>
</dbReference>